<name>A0ABR4B6S7_9LECA</name>
<sequence length="66" mass="7468">MSEQREEWMLQVSSELETLGGSIPDPDAFVGKEKWIRTEFRNKLLGGSDFHIKDQSMILGVDLGSK</sequence>
<comment type="caution">
    <text evidence="1">The sequence shown here is derived from an EMBL/GenBank/DDBJ whole genome shotgun (WGS) entry which is preliminary data.</text>
</comment>
<reference evidence="1 2" key="1">
    <citation type="submission" date="2024-09" db="EMBL/GenBank/DDBJ databases">
        <title>Rethinking Asexuality: The Enigmatic Case of Functional Sexual Genes in Lepraria (Stereocaulaceae).</title>
        <authorList>
            <person name="Doellman M."/>
            <person name="Sun Y."/>
            <person name="Barcenas-Pena A."/>
            <person name="Lumbsch H.T."/>
            <person name="Grewe F."/>
        </authorList>
    </citation>
    <scope>NUCLEOTIDE SEQUENCE [LARGE SCALE GENOMIC DNA]</scope>
    <source>
        <strain evidence="1 2">Grewe 0041</strain>
    </source>
</reference>
<evidence type="ECO:0000313" key="2">
    <source>
        <dbReference type="Proteomes" id="UP001590951"/>
    </source>
</evidence>
<accession>A0ABR4B6S7</accession>
<protein>
    <submittedName>
        <fullName evidence="1">Uncharacterized protein</fullName>
    </submittedName>
</protein>
<dbReference type="EMBL" id="JBHFEH010000020">
    <property type="protein sequence ID" value="KAL2053561.1"/>
    <property type="molecule type" value="Genomic_DNA"/>
</dbReference>
<evidence type="ECO:0000313" key="1">
    <source>
        <dbReference type="EMBL" id="KAL2053561.1"/>
    </source>
</evidence>
<keyword evidence="2" id="KW-1185">Reference proteome</keyword>
<organism evidence="1 2">
    <name type="scientific">Lepraria finkii</name>
    <dbReference type="NCBI Taxonomy" id="1340010"/>
    <lineage>
        <taxon>Eukaryota</taxon>
        <taxon>Fungi</taxon>
        <taxon>Dikarya</taxon>
        <taxon>Ascomycota</taxon>
        <taxon>Pezizomycotina</taxon>
        <taxon>Lecanoromycetes</taxon>
        <taxon>OSLEUM clade</taxon>
        <taxon>Lecanoromycetidae</taxon>
        <taxon>Lecanorales</taxon>
        <taxon>Lecanorineae</taxon>
        <taxon>Stereocaulaceae</taxon>
        <taxon>Lepraria</taxon>
    </lineage>
</organism>
<proteinExistence type="predicted"/>
<dbReference type="Proteomes" id="UP001590951">
    <property type="component" value="Unassembled WGS sequence"/>
</dbReference>
<gene>
    <name evidence="1" type="ORF">ABVK25_006213</name>
</gene>